<dbReference type="Pfam" id="PF10342">
    <property type="entry name" value="Kre9_KNH"/>
    <property type="match status" value="1"/>
</dbReference>
<comment type="caution">
    <text evidence="5">The sequence shown here is derived from an EMBL/GenBank/DDBJ whole genome shotgun (WGS) entry which is preliminary data.</text>
</comment>
<gene>
    <name evidence="5" type="ORF">K7432_001920</name>
</gene>
<reference evidence="5 6" key="1">
    <citation type="submission" date="2023-04" db="EMBL/GenBank/DDBJ databases">
        <title>Genome of Basidiobolus ranarum AG-B5.</title>
        <authorList>
            <person name="Stajich J.E."/>
            <person name="Carter-House D."/>
            <person name="Gryganskyi A."/>
        </authorList>
    </citation>
    <scope>NUCLEOTIDE SEQUENCE [LARGE SCALE GENOMIC DNA]</scope>
    <source>
        <strain evidence="5 6">AG-B5</strain>
    </source>
</reference>
<proteinExistence type="predicted"/>
<dbReference type="InterPro" id="IPR018466">
    <property type="entry name" value="Kre9/Knh1-like_N"/>
</dbReference>
<evidence type="ECO:0000313" key="5">
    <source>
        <dbReference type="EMBL" id="KAK9727341.1"/>
    </source>
</evidence>
<evidence type="ECO:0000313" key="6">
    <source>
        <dbReference type="Proteomes" id="UP001479436"/>
    </source>
</evidence>
<keyword evidence="1 3" id="KW-0732">Signal</keyword>
<sequence>MYFSNTASLVACISLVIGYVNADVAITAPMNNVWQAGSSQFITWTDNANGKPMAEKFDITLMSGAMTTLQQVGTIATAVSSSSGQYKWDIPGNTATGSQYAIRIGVGSVVAYSPYFTILASGSSIPSVNSNSSTTPGSSSNPTPTTKSTGNMVNPVFILTYFSVFRLVSYL</sequence>
<evidence type="ECO:0000256" key="3">
    <source>
        <dbReference type="SAM" id="SignalP"/>
    </source>
</evidence>
<dbReference type="PANTHER" id="PTHR40633">
    <property type="entry name" value="MATRIX PROTEIN, PUTATIVE (AFU_ORTHOLOGUE AFUA_8G05410)-RELATED"/>
    <property type="match status" value="1"/>
</dbReference>
<name>A0ABR2W8N6_9FUNG</name>
<dbReference type="InterPro" id="IPR052982">
    <property type="entry name" value="SRP1/TIP1-like"/>
</dbReference>
<accession>A0ABR2W8N6</accession>
<dbReference type="Proteomes" id="UP001479436">
    <property type="component" value="Unassembled WGS sequence"/>
</dbReference>
<feature type="region of interest" description="Disordered" evidence="2">
    <location>
        <begin position="125"/>
        <end position="147"/>
    </location>
</feature>
<feature type="signal peptide" evidence="3">
    <location>
        <begin position="1"/>
        <end position="22"/>
    </location>
</feature>
<evidence type="ECO:0000256" key="1">
    <source>
        <dbReference type="ARBA" id="ARBA00022729"/>
    </source>
</evidence>
<protein>
    <recommendedName>
        <fullName evidence="4">Yeast cell wall synthesis Kre9/Knh1-like N-terminal domain-containing protein</fullName>
    </recommendedName>
</protein>
<dbReference type="EMBL" id="JASJQH010006923">
    <property type="protein sequence ID" value="KAK9727341.1"/>
    <property type="molecule type" value="Genomic_DNA"/>
</dbReference>
<organism evidence="5 6">
    <name type="scientific">Basidiobolus ranarum</name>
    <dbReference type="NCBI Taxonomy" id="34480"/>
    <lineage>
        <taxon>Eukaryota</taxon>
        <taxon>Fungi</taxon>
        <taxon>Fungi incertae sedis</taxon>
        <taxon>Zoopagomycota</taxon>
        <taxon>Entomophthoromycotina</taxon>
        <taxon>Basidiobolomycetes</taxon>
        <taxon>Basidiobolales</taxon>
        <taxon>Basidiobolaceae</taxon>
        <taxon>Basidiobolus</taxon>
    </lineage>
</organism>
<evidence type="ECO:0000256" key="2">
    <source>
        <dbReference type="SAM" id="MobiDB-lite"/>
    </source>
</evidence>
<dbReference type="PANTHER" id="PTHR40633:SF1">
    <property type="entry name" value="GPI ANCHORED SERINE-THREONINE RICH PROTEIN (AFU_ORTHOLOGUE AFUA_1G03630)"/>
    <property type="match status" value="1"/>
</dbReference>
<evidence type="ECO:0000259" key="4">
    <source>
        <dbReference type="Pfam" id="PF10342"/>
    </source>
</evidence>
<feature type="chain" id="PRO_5046498972" description="Yeast cell wall synthesis Kre9/Knh1-like N-terminal domain-containing protein" evidence="3">
    <location>
        <begin position="23"/>
        <end position="171"/>
    </location>
</feature>
<feature type="domain" description="Yeast cell wall synthesis Kre9/Knh1-like N-terminal" evidence="4">
    <location>
        <begin position="30"/>
        <end position="118"/>
    </location>
</feature>
<keyword evidence="6" id="KW-1185">Reference proteome</keyword>